<evidence type="ECO:0000256" key="3">
    <source>
        <dbReference type="SAM" id="MobiDB-lite"/>
    </source>
</evidence>
<gene>
    <name evidence="4" type="ORF">ACFPC0_29720</name>
</gene>
<dbReference type="Proteomes" id="UP001595824">
    <property type="component" value="Unassembled WGS sequence"/>
</dbReference>
<comment type="similarity">
    <text evidence="1 2">Belongs to the arylamine N-acetyltransferase family.</text>
</comment>
<dbReference type="PRINTS" id="PR01543">
    <property type="entry name" value="ANATRNSFRASE"/>
</dbReference>
<protein>
    <submittedName>
        <fullName evidence="4">Arylamine N-acetyltransferase</fullName>
    </submittedName>
</protein>
<dbReference type="InterPro" id="IPR001447">
    <property type="entry name" value="Arylamine_N-AcTrfase"/>
</dbReference>
<keyword evidence="5" id="KW-1185">Reference proteome</keyword>
<comment type="caution">
    <text evidence="4">The sequence shown here is derived from an EMBL/GenBank/DDBJ whole genome shotgun (WGS) entry which is preliminary data.</text>
</comment>
<reference evidence="5" key="1">
    <citation type="journal article" date="2019" name="Int. J. Syst. Evol. Microbiol.">
        <title>The Global Catalogue of Microorganisms (GCM) 10K type strain sequencing project: providing services to taxonomists for standard genome sequencing and annotation.</title>
        <authorList>
            <consortium name="The Broad Institute Genomics Platform"/>
            <consortium name="The Broad Institute Genome Sequencing Center for Infectious Disease"/>
            <person name="Wu L."/>
            <person name="Ma J."/>
        </authorList>
    </citation>
    <scope>NUCLEOTIDE SEQUENCE [LARGE SCALE GENOMIC DNA]</scope>
    <source>
        <strain evidence="5">PCU 347</strain>
    </source>
</reference>
<name>A0ABV8TN76_9ACTN</name>
<sequence>MSHAETSDTSETSEPSGPSEPGRTDGASEPGETDAAAATAGEPFDLGAYLARIGLRGERRAGLATLREVHLAHALSVPFENLDALAGRAPSLAAADLVAKMVRGRRGGYCYEQNTLLALALRALGFEVSGLAGRVVLGADDPESRPRTHMMLRVVVPGEARPYLADVGFGATGALLEPVPLVVGPESEGAGRRHRLVRLPHGGPLELWALQAYDPGTADWTAQYAFTQERFTATDFEVANWYVATHPHSPFTRRAYLQRTTAGRHVCLDGARFTETLADGTVTGRTLTDEAEARRVAEGEFGIAVPEGLRLLG</sequence>
<proteinExistence type="inferred from homology"/>
<dbReference type="SUPFAM" id="SSF54001">
    <property type="entry name" value="Cysteine proteinases"/>
    <property type="match status" value="1"/>
</dbReference>
<evidence type="ECO:0000256" key="2">
    <source>
        <dbReference type="RuleBase" id="RU003452"/>
    </source>
</evidence>
<dbReference type="Pfam" id="PF00797">
    <property type="entry name" value="Acetyltransf_2"/>
    <property type="match status" value="1"/>
</dbReference>
<evidence type="ECO:0000256" key="1">
    <source>
        <dbReference type="ARBA" id="ARBA00006547"/>
    </source>
</evidence>
<feature type="region of interest" description="Disordered" evidence="3">
    <location>
        <begin position="1"/>
        <end position="39"/>
    </location>
</feature>
<dbReference type="InterPro" id="IPR038765">
    <property type="entry name" value="Papain-like_cys_pep_sf"/>
</dbReference>
<feature type="compositionally biased region" description="Low complexity" evidence="3">
    <location>
        <begin position="7"/>
        <end position="21"/>
    </location>
</feature>
<organism evidence="4 5">
    <name type="scientific">Streptomyces andamanensis</name>
    <dbReference type="NCBI Taxonomy" id="1565035"/>
    <lineage>
        <taxon>Bacteria</taxon>
        <taxon>Bacillati</taxon>
        <taxon>Actinomycetota</taxon>
        <taxon>Actinomycetes</taxon>
        <taxon>Kitasatosporales</taxon>
        <taxon>Streptomycetaceae</taxon>
        <taxon>Streptomyces</taxon>
    </lineage>
</organism>
<dbReference type="Gene3D" id="2.40.128.150">
    <property type="entry name" value="Cysteine proteinases"/>
    <property type="match status" value="1"/>
</dbReference>
<dbReference type="Gene3D" id="3.30.2140.10">
    <property type="entry name" value="Arylamine N-acetyltransferase"/>
    <property type="match status" value="1"/>
</dbReference>
<accession>A0ABV8TN76</accession>
<dbReference type="RefSeq" id="WP_381743339.1">
    <property type="nucleotide sequence ID" value="NZ_JBHSDP010000027.1"/>
</dbReference>
<dbReference type="PANTHER" id="PTHR11786">
    <property type="entry name" value="N-HYDROXYARYLAMINE O-ACETYLTRANSFERASE"/>
    <property type="match status" value="1"/>
</dbReference>
<evidence type="ECO:0000313" key="5">
    <source>
        <dbReference type="Proteomes" id="UP001595824"/>
    </source>
</evidence>
<evidence type="ECO:0000313" key="4">
    <source>
        <dbReference type="EMBL" id="MFC4331877.1"/>
    </source>
</evidence>
<dbReference type="EMBL" id="JBHSDP010000027">
    <property type="protein sequence ID" value="MFC4331877.1"/>
    <property type="molecule type" value="Genomic_DNA"/>
</dbReference>
<dbReference type="PANTHER" id="PTHR11786:SF0">
    <property type="entry name" value="ARYLAMINE N-ACETYLTRANSFERASE 4-RELATED"/>
    <property type="match status" value="1"/>
</dbReference>